<dbReference type="InterPro" id="IPR036107">
    <property type="entry name" value="CsrA_sf"/>
</dbReference>
<name>A0ABY8CBF4_9GAMM</name>
<keyword evidence="4 5" id="KW-0010">Activator</keyword>
<comment type="subcellular location">
    <subcellularLocation>
        <location evidence="5">Cytoplasm</location>
    </subcellularLocation>
</comment>
<keyword evidence="5" id="KW-0678">Repressor</keyword>
<dbReference type="PANTHER" id="PTHR34984">
    <property type="entry name" value="CARBON STORAGE REGULATOR"/>
    <property type="match status" value="1"/>
</dbReference>
<reference evidence="6 7" key="1">
    <citation type="submission" date="2022-06" db="EMBL/GenBank/DDBJ databases">
        <title>Thiomicrohabdus sp. nov, an obligately chemolithoautotrophic, sulfur-oxidizing bacterium isolated from beach of Guanyin Mountain. Amoy.</title>
        <authorList>
            <person name="Zhu H."/>
        </authorList>
    </citation>
    <scope>NUCLEOTIDE SEQUENCE [LARGE SCALE GENOMIC DNA]</scope>
    <source>
        <strain evidence="6 7">XGS-01</strain>
    </source>
</reference>
<comment type="function">
    <text evidence="5">A key translational regulator that binds mRNA to regulate translation initiation and/or mRNA stability. Mediates global changes in gene expression, shifting from rapid growth to stress survival by linking envelope stress, the stringent response and the catabolite repression systems. Usually binds in the 5'-UTR; binding at or near the Shine-Dalgarno sequence prevents ribosome-binding, repressing translation, binding elsewhere in the 5'-UTR can activate translation and/or stabilize the mRNA. Its function is antagonized by small RNA(s).</text>
</comment>
<dbReference type="SUPFAM" id="SSF117130">
    <property type="entry name" value="CsrA-like"/>
    <property type="match status" value="1"/>
</dbReference>
<protein>
    <recommendedName>
        <fullName evidence="5">Translational regulator CsrA</fullName>
    </recommendedName>
    <alternativeName>
        <fullName evidence="5">Carbon storage regulator</fullName>
    </alternativeName>
</protein>
<evidence type="ECO:0000313" key="7">
    <source>
        <dbReference type="Proteomes" id="UP001222275"/>
    </source>
</evidence>
<dbReference type="NCBIfam" id="NF002469">
    <property type="entry name" value="PRK01712.1"/>
    <property type="match status" value="1"/>
</dbReference>
<dbReference type="Proteomes" id="UP001222275">
    <property type="component" value="Chromosome"/>
</dbReference>
<evidence type="ECO:0000256" key="4">
    <source>
        <dbReference type="ARBA" id="ARBA00023159"/>
    </source>
</evidence>
<evidence type="ECO:0000256" key="2">
    <source>
        <dbReference type="ARBA" id="ARBA00022845"/>
    </source>
</evidence>
<dbReference type="InterPro" id="IPR003751">
    <property type="entry name" value="CsrA"/>
</dbReference>
<comment type="subunit">
    <text evidence="5">Homodimer; the beta-strands of each monomer intercalate to form a hydrophobic core, while the alpha-helices form wings that extend away from the core.</text>
</comment>
<dbReference type="HAMAP" id="MF_00167">
    <property type="entry name" value="CsrA"/>
    <property type="match status" value="1"/>
</dbReference>
<keyword evidence="3 5" id="KW-0694">RNA-binding</keyword>
<sequence>MLVLTRRENESLIIGDNIKLTILAVKGGQVRVGIEAPNEIPIHREELLIDAEGLEKVVTTGDLPVNDASSHHVMANHKH</sequence>
<keyword evidence="1 5" id="KW-0963">Cytoplasm</keyword>
<evidence type="ECO:0000313" key="6">
    <source>
        <dbReference type="EMBL" id="WEJ63309.1"/>
    </source>
</evidence>
<accession>A0ABY8CBF4</accession>
<evidence type="ECO:0000256" key="5">
    <source>
        <dbReference type="HAMAP-Rule" id="MF_00167"/>
    </source>
</evidence>
<keyword evidence="7" id="KW-1185">Reference proteome</keyword>
<dbReference type="EMBL" id="CP102381">
    <property type="protein sequence ID" value="WEJ63309.1"/>
    <property type="molecule type" value="Genomic_DNA"/>
</dbReference>
<dbReference type="Pfam" id="PF02599">
    <property type="entry name" value="CsrA"/>
    <property type="match status" value="1"/>
</dbReference>
<organism evidence="6 7">
    <name type="scientific">Thiomicrorhabdus lithotrophica</name>
    <dbReference type="NCBI Taxonomy" id="2949997"/>
    <lineage>
        <taxon>Bacteria</taxon>
        <taxon>Pseudomonadati</taxon>
        <taxon>Pseudomonadota</taxon>
        <taxon>Gammaproteobacteria</taxon>
        <taxon>Thiotrichales</taxon>
        <taxon>Piscirickettsiaceae</taxon>
        <taxon>Thiomicrorhabdus</taxon>
    </lineage>
</organism>
<proteinExistence type="inferred from homology"/>
<dbReference type="PANTHER" id="PTHR34984:SF1">
    <property type="entry name" value="CARBON STORAGE REGULATOR"/>
    <property type="match status" value="1"/>
</dbReference>
<evidence type="ECO:0000256" key="3">
    <source>
        <dbReference type="ARBA" id="ARBA00022884"/>
    </source>
</evidence>
<keyword evidence="2 5" id="KW-0810">Translation regulation</keyword>
<gene>
    <name evidence="5 6" type="primary">csrA</name>
    <name evidence="6" type="ORF">NR989_03380</name>
</gene>
<dbReference type="NCBIfam" id="TIGR00202">
    <property type="entry name" value="csrA"/>
    <property type="match status" value="1"/>
</dbReference>
<evidence type="ECO:0000256" key="1">
    <source>
        <dbReference type="ARBA" id="ARBA00022490"/>
    </source>
</evidence>
<dbReference type="Gene3D" id="2.60.40.4380">
    <property type="entry name" value="Translational regulator CsrA"/>
    <property type="match status" value="1"/>
</dbReference>
<dbReference type="RefSeq" id="WP_275595562.1">
    <property type="nucleotide sequence ID" value="NZ_CP102381.1"/>
</dbReference>
<comment type="similarity">
    <text evidence="5">Belongs to the CsrA/RsmA family.</text>
</comment>